<dbReference type="InterPro" id="IPR051027">
    <property type="entry name" value="bZIP_transcription_factors"/>
</dbReference>
<protein>
    <submittedName>
        <fullName evidence="8">Transcription factor atf1</fullName>
    </submittedName>
</protein>
<gene>
    <name evidence="8" type="ORF">FBEOM_12885</name>
</gene>
<keyword evidence="2" id="KW-0805">Transcription regulation</keyword>
<feature type="domain" description="BZIP" evidence="7">
    <location>
        <begin position="176"/>
        <end position="239"/>
    </location>
</feature>
<evidence type="ECO:0000256" key="2">
    <source>
        <dbReference type="ARBA" id="ARBA00023015"/>
    </source>
</evidence>
<dbReference type="InterPro" id="IPR004827">
    <property type="entry name" value="bZIP"/>
</dbReference>
<evidence type="ECO:0000256" key="4">
    <source>
        <dbReference type="ARBA" id="ARBA00023242"/>
    </source>
</evidence>
<dbReference type="SMART" id="SM00338">
    <property type="entry name" value="BRLZ"/>
    <property type="match status" value="1"/>
</dbReference>
<reference evidence="8" key="2">
    <citation type="submission" date="2020-02" db="EMBL/GenBank/DDBJ databases">
        <title>Identification and distribution of gene clusters putatively required for synthesis of sphingolipid metabolism inhibitors in phylogenetically diverse species of the filamentous fungus Fusarium.</title>
        <authorList>
            <person name="Kim H.-S."/>
            <person name="Busman M."/>
            <person name="Brown D.W."/>
            <person name="Divon H."/>
            <person name="Uhlig S."/>
            <person name="Proctor R.H."/>
        </authorList>
    </citation>
    <scope>NUCLEOTIDE SEQUENCE</scope>
    <source>
        <strain evidence="8">NRRL 25174</strain>
    </source>
</reference>
<organism evidence="8 9">
    <name type="scientific">Fusarium beomiforme</name>
    <dbReference type="NCBI Taxonomy" id="44412"/>
    <lineage>
        <taxon>Eukaryota</taxon>
        <taxon>Fungi</taxon>
        <taxon>Dikarya</taxon>
        <taxon>Ascomycota</taxon>
        <taxon>Pezizomycotina</taxon>
        <taxon>Sordariomycetes</taxon>
        <taxon>Hypocreomycetidae</taxon>
        <taxon>Hypocreales</taxon>
        <taxon>Nectriaceae</taxon>
        <taxon>Fusarium</taxon>
        <taxon>Fusarium burgessii species complex</taxon>
    </lineage>
</organism>
<keyword evidence="9" id="KW-1185">Reference proteome</keyword>
<sequence length="325" mass="36551">MASVLDWNVNTRQEPDHDLVWEDVPECLIPWNWLIPPDIYSHRDAPISEPLVLSPPSRHYHHDVLFGGMLDDTSLYSIMPSESPFSLSTSEKSTQCNDQIAPNSPEQEAATDTLQDHHECPSDGTDSTPSQSSPGVESPVSSKAIEKTRKNTMGRRLLGDANGANGINHELSRAEQERYMKVLERNRRAAAKCRARKQDQHDALSAQVEELRNRNKELSDCCNELRETVIQLKTEVLRHGDCNCTLIQLYIESEAVKYIDKLISSQSPCNSLNSEITSTAKRVQPVGNNGRGRFRGVVRYNWSVAARLSTKKGLVQDAFDKVRRT</sequence>
<reference evidence="8" key="1">
    <citation type="journal article" date="2017" name="Mycologia">
        <title>Fusarium algeriense, sp. nov., a novel toxigenic crown rot pathogen of durum wheat from Algeria is nested in the Fusarium burgessii species complex.</title>
        <authorList>
            <person name="Laraba I."/>
            <person name="Keddad A."/>
            <person name="Boureghda H."/>
            <person name="Abdallah N."/>
            <person name="Vaughan M.M."/>
            <person name="Proctor R.H."/>
            <person name="Busman M."/>
            <person name="O'Donnell K."/>
        </authorList>
    </citation>
    <scope>NUCLEOTIDE SEQUENCE</scope>
    <source>
        <strain evidence="8">NRRL 25174</strain>
    </source>
</reference>
<dbReference type="Proteomes" id="UP000730481">
    <property type="component" value="Unassembled WGS sequence"/>
</dbReference>
<evidence type="ECO:0000313" key="8">
    <source>
        <dbReference type="EMBL" id="KAF4333299.1"/>
    </source>
</evidence>
<comment type="subcellular location">
    <subcellularLocation>
        <location evidence="1">Nucleus</location>
    </subcellularLocation>
</comment>
<feature type="compositionally biased region" description="Polar residues" evidence="6">
    <location>
        <begin position="124"/>
        <end position="141"/>
    </location>
</feature>
<name>A0A9P5DSL7_9HYPO</name>
<keyword evidence="5" id="KW-0175">Coiled coil</keyword>
<dbReference type="EMBL" id="PVQB02000874">
    <property type="protein sequence ID" value="KAF4333299.1"/>
    <property type="molecule type" value="Genomic_DNA"/>
</dbReference>
<evidence type="ECO:0000259" key="7">
    <source>
        <dbReference type="PROSITE" id="PS50217"/>
    </source>
</evidence>
<evidence type="ECO:0000256" key="3">
    <source>
        <dbReference type="ARBA" id="ARBA00023163"/>
    </source>
</evidence>
<evidence type="ECO:0000256" key="5">
    <source>
        <dbReference type="SAM" id="Coils"/>
    </source>
</evidence>
<dbReference type="GO" id="GO:0003700">
    <property type="term" value="F:DNA-binding transcription factor activity"/>
    <property type="evidence" value="ECO:0007669"/>
    <property type="project" value="InterPro"/>
</dbReference>
<dbReference type="PANTHER" id="PTHR19304">
    <property type="entry name" value="CYCLIC-AMP RESPONSE ELEMENT BINDING PROTEIN"/>
    <property type="match status" value="1"/>
</dbReference>
<dbReference type="PROSITE" id="PS50217">
    <property type="entry name" value="BZIP"/>
    <property type="match status" value="1"/>
</dbReference>
<dbReference type="Pfam" id="PF00170">
    <property type="entry name" value="bZIP_1"/>
    <property type="match status" value="1"/>
</dbReference>
<dbReference type="SUPFAM" id="SSF57959">
    <property type="entry name" value="Leucine zipper domain"/>
    <property type="match status" value="1"/>
</dbReference>
<dbReference type="Gene3D" id="1.20.5.170">
    <property type="match status" value="1"/>
</dbReference>
<proteinExistence type="predicted"/>
<feature type="coiled-coil region" evidence="5">
    <location>
        <begin position="194"/>
        <end position="235"/>
    </location>
</feature>
<dbReference type="PROSITE" id="PS00036">
    <property type="entry name" value="BZIP_BASIC"/>
    <property type="match status" value="1"/>
</dbReference>
<dbReference type="GO" id="GO:0005634">
    <property type="term" value="C:nucleus"/>
    <property type="evidence" value="ECO:0007669"/>
    <property type="project" value="UniProtKB-SubCell"/>
</dbReference>
<dbReference type="AlphaFoldDB" id="A0A9P5DSL7"/>
<feature type="compositionally biased region" description="Polar residues" evidence="6">
    <location>
        <begin position="83"/>
        <end position="113"/>
    </location>
</feature>
<evidence type="ECO:0000313" key="9">
    <source>
        <dbReference type="Proteomes" id="UP000730481"/>
    </source>
</evidence>
<dbReference type="InterPro" id="IPR046347">
    <property type="entry name" value="bZIP_sf"/>
</dbReference>
<keyword evidence="3" id="KW-0804">Transcription</keyword>
<comment type="caution">
    <text evidence="8">The sequence shown here is derived from an EMBL/GenBank/DDBJ whole genome shotgun (WGS) entry which is preliminary data.</text>
</comment>
<accession>A0A9P5DSL7</accession>
<dbReference type="OrthoDB" id="295274at2759"/>
<feature type="region of interest" description="Disordered" evidence="6">
    <location>
        <begin position="82"/>
        <end position="172"/>
    </location>
</feature>
<evidence type="ECO:0000256" key="1">
    <source>
        <dbReference type="ARBA" id="ARBA00004123"/>
    </source>
</evidence>
<evidence type="ECO:0000256" key="6">
    <source>
        <dbReference type="SAM" id="MobiDB-lite"/>
    </source>
</evidence>
<keyword evidence="4" id="KW-0539">Nucleus</keyword>